<dbReference type="AlphaFoldDB" id="A0A251SU80"/>
<evidence type="ECO:0000313" key="1">
    <source>
        <dbReference type="EMBL" id="OTG02042.1"/>
    </source>
</evidence>
<reference evidence="2" key="1">
    <citation type="journal article" date="2017" name="Nature">
        <title>The sunflower genome provides insights into oil metabolism, flowering and Asterid evolution.</title>
        <authorList>
            <person name="Badouin H."/>
            <person name="Gouzy J."/>
            <person name="Grassa C.J."/>
            <person name="Murat F."/>
            <person name="Staton S.E."/>
            <person name="Cottret L."/>
            <person name="Lelandais-Briere C."/>
            <person name="Owens G.L."/>
            <person name="Carrere S."/>
            <person name="Mayjonade B."/>
            <person name="Legrand L."/>
            <person name="Gill N."/>
            <person name="Kane N.C."/>
            <person name="Bowers J.E."/>
            <person name="Hubner S."/>
            <person name="Bellec A."/>
            <person name="Berard A."/>
            <person name="Berges H."/>
            <person name="Blanchet N."/>
            <person name="Boniface M.C."/>
            <person name="Brunel D."/>
            <person name="Catrice O."/>
            <person name="Chaidir N."/>
            <person name="Claudel C."/>
            <person name="Donnadieu C."/>
            <person name="Faraut T."/>
            <person name="Fievet G."/>
            <person name="Helmstetter N."/>
            <person name="King M."/>
            <person name="Knapp S.J."/>
            <person name="Lai Z."/>
            <person name="Le Paslier M.C."/>
            <person name="Lippi Y."/>
            <person name="Lorenzon L."/>
            <person name="Mandel J.R."/>
            <person name="Marage G."/>
            <person name="Marchand G."/>
            <person name="Marquand E."/>
            <person name="Bret-Mestries E."/>
            <person name="Morien E."/>
            <person name="Nambeesan S."/>
            <person name="Nguyen T."/>
            <person name="Pegot-Espagnet P."/>
            <person name="Pouilly N."/>
            <person name="Raftis F."/>
            <person name="Sallet E."/>
            <person name="Schiex T."/>
            <person name="Thomas J."/>
            <person name="Vandecasteele C."/>
            <person name="Vares D."/>
            <person name="Vear F."/>
            <person name="Vautrin S."/>
            <person name="Crespi M."/>
            <person name="Mangin B."/>
            <person name="Burke J.M."/>
            <person name="Salse J."/>
            <person name="Munos S."/>
            <person name="Vincourt P."/>
            <person name="Rieseberg L.H."/>
            <person name="Langlade N.B."/>
        </authorList>
    </citation>
    <scope>NUCLEOTIDE SEQUENCE [LARGE SCALE GENOMIC DNA]</scope>
    <source>
        <strain evidence="2">cv. SF193</strain>
    </source>
</reference>
<protein>
    <submittedName>
        <fullName evidence="1">Uncharacterized protein</fullName>
    </submittedName>
</protein>
<proteinExistence type="predicted"/>
<gene>
    <name evidence="1" type="ORF">HannXRQ_Chr13g0408621</name>
</gene>
<dbReference type="InParanoid" id="A0A251SU80"/>
<name>A0A251SU80_HELAN</name>
<evidence type="ECO:0000313" key="2">
    <source>
        <dbReference type="Proteomes" id="UP000215914"/>
    </source>
</evidence>
<accession>A0A251SU80</accession>
<dbReference type="EMBL" id="CM007902">
    <property type="protein sequence ID" value="OTG02042.1"/>
    <property type="molecule type" value="Genomic_DNA"/>
</dbReference>
<sequence length="289" mass="33009">MYRYVVFTIILNVKKVLHLLKQRGSSRPLVCHQNTQVRQVKFFNLTQVDSIVPRKTAKLMESVSYDDMRGVQHSKHTIHPCIASQKESEPNSFLGESEGKTRVQKKPVVVRSRYFQHKSSEEINEVNIASKNTTSSCNLTSVSGPIEVKARVENIKPNKSRYFTQKNQENTNESHLETNINEGLTMKRKFFIVDDSIQNDDLRQKCMRADQSHANQGVCNYDLDDQMQATRDVEEKFGCKISHLGKYSEIAEKSMEKFVSVISSFKCTSTGSCASGEIHLRKDHLPLMT</sequence>
<keyword evidence="2" id="KW-1185">Reference proteome</keyword>
<organism evidence="1 2">
    <name type="scientific">Helianthus annuus</name>
    <name type="common">Common sunflower</name>
    <dbReference type="NCBI Taxonomy" id="4232"/>
    <lineage>
        <taxon>Eukaryota</taxon>
        <taxon>Viridiplantae</taxon>
        <taxon>Streptophyta</taxon>
        <taxon>Embryophyta</taxon>
        <taxon>Tracheophyta</taxon>
        <taxon>Spermatophyta</taxon>
        <taxon>Magnoliopsida</taxon>
        <taxon>eudicotyledons</taxon>
        <taxon>Gunneridae</taxon>
        <taxon>Pentapetalae</taxon>
        <taxon>asterids</taxon>
        <taxon>campanulids</taxon>
        <taxon>Asterales</taxon>
        <taxon>Asteraceae</taxon>
        <taxon>Asteroideae</taxon>
        <taxon>Heliantheae alliance</taxon>
        <taxon>Heliantheae</taxon>
        <taxon>Helianthus</taxon>
    </lineage>
</organism>
<dbReference type="Proteomes" id="UP000215914">
    <property type="component" value="Chromosome 13"/>
</dbReference>
<dbReference type="STRING" id="4232.A0A251SU80"/>
<dbReference type="FunCoup" id="A0A251SU80">
    <property type="interactions" value="200"/>
</dbReference>